<reference evidence="1 2" key="1">
    <citation type="journal article" date="2018" name="Front. Plant Sci.">
        <title>Red Clover (Trifolium pratense) and Zigzag Clover (T. medium) - A Picture of Genomic Similarities and Differences.</title>
        <authorList>
            <person name="Dluhosova J."/>
            <person name="Istvanek J."/>
            <person name="Nedelnik J."/>
            <person name="Repkova J."/>
        </authorList>
    </citation>
    <scope>NUCLEOTIDE SEQUENCE [LARGE SCALE GENOMIC DNA]</scope>
    <source>
        <strain evidence="2">cv. 10/8</strain>
        <tissue evidence="1">Leaf</tissue>
    </source>
</reference>
<keyword evidence="2" id="KW-1185">Reference proteome</keyword>
<protein>
    <submittedName>
        <fullName evidence="1">Uncharacterized protein</fullName>
    </submittedName>
</protein>
<proteinExistence type="predicted"/>
<dbReference type="Proteomes" id="UP000265520">
    <property type="component" value="Unassembled WGS sequence"/>
</dbReference>
<comment type="caution">
    <text evidence="1">The sequence shown here is derived from an EMBL/GenBank/DDBJ whole genome shotgun (WGS) entry which is preliminary data.</text>
</comment>
<name>A0A392UKI3_9FABA</name>
<evidence type="ECO:0000313" key="2">
    <source>
        <dbReference type="Proteomes" id="UP000265520"/>
    </source>
</evidence>
<dbReference type="AlphaFoldDB" id="A0A392UKI3"/>
<sequence length="48" mass="5558">MATRRRLFARLRSRNALVVKTFSYEETFVVGFLLVVYGCAKLEEESSL</sequence>
<organism evidence="1 2">
    <name type="scientific">Trifolium medium</name>
    <dbReference type="NCBI Taxonomy" id="97028"/>
    <lineage>
        <taxon>Eukaryota</taxon>
        <taxon>Viridiplantae</taxon>
        <taxon>Streptophyta</taxon>
        <taxon>Embryophyta</taxon>
        <taxon>Tracheophyta</taxon>
        <taxon>Spermatophyta</taxon>
        <taxon>Magnoliopsida</taxon>
        <taxon>eudicotyledons</taxon>
        <taxon>Gunneridae</taxon>
        <taxon>Pentapetalae</taxon>
        <taxon>rosids</taxon>
        <taxon>fabids</taxon>
        <taxon>Fabales</taxon>
        <taxon>Fabaceae</taxon>
        <taxon>Papilionoideae</taxon>
        <taxon>50 kb inversion clade</taxon>
        <taxon>NPAAA clade</taxon>
        <taxon>Hologalegina</taxon>
        <taxon>IRL clade</taxon>
        <taxon>Trifolieae</taxon>
        <taxon>Trifolium</taxon>
    </lineage>
</organism>
<dbReference type="EMBL" id="LXQA010854161">
    <property type="protein sequence ID" value="MCI74143.1"/>
    <property type="molecule type" value="Genomic_DNA"/>
</dbReference>
<accession>A0A392UKI3</accession>
<evidence type="ECO:0000313" key="1">
    <source>
        <dbReference type="EMBL" id="MCI74143.1"/>
    </source>
</evidence>